<evidence type="ECO:0000313" key="1">
    <source>
        <dbReference type="EMBL" id="KAH9485284.1"/>
    </source>
</evidence>
<comment type="caution">
    <text evidence="1">The sequence shown here is derived from an EMBL/GenBank/DDBJ whole genome shotgun (WGS) entry which is preliminary data.</text>
</comment>
<proteinExistence type="predicted"/>
<dbReference type="Proteomes" id="UP000664032">
    <property type="component" value="Unassembled WGS sequence"/>
</dbReference>
<dbReference type="EMBL" id="JAFIQS020000002">
    <property type="protein sequence ID" value="KAH9485284.1"/>
    <property type="molecule type" value="Genomic_DNA"/>
</dbReference>
<evidence type="ECO:0000313" key="2">
    <source>
        <dbReference type="Proteomes" id="UP000664032"/>
    </source>
</evidence>
<organism evidence="1 2">
    <name type="scientific">Psilocybe cubensis</name>
    <name type="common">Psychedelic mushroom</name>
    <name type="synonym">Stropharia cubensis</name>
    <dbReference type="NCBI Taxonomy" id="181762"/>
    <lineage>
        <taxon>Eukaryota</taxon>
        <taxon>Fungi</taxon>
        <taxon>Dikarya</taxon>
        <taxon>Basidiomycota</taxon>
        <taxon>Agaricomycotina</taxon>
        <taxon>Agaricomycetes</taxon>
        <taxon>Agaricomycetidae</taxon>
        <taxon>Agaricales</taxon>
        <taxon>Agaricineae</taxon>
        <taxon>Strophariaceae</taxon>
        <taxon>Psilocybe</taxon>
    </lineage>
</organism>
<name>A0ACB8HDN4_PSICU</name>
<accession>A0ACB8HDN4</accession>
<protein>
    <submittedName>
        <fullName evidence="1">Flap endonuclease GEN-like protein 1</fullName>
    </submittedName>
</protein>
<gene>
    <name evidence="1" type="ORF">JR316_0002191</name>
</gene>
<keyword evidence="2" id="KW-1185">Reference proteome</keyword>
<reference evidence="1" key="1">
    <citation type="submission" date="2021-10" db="EMBL/GenBank/DDBJ databases">
        <title>Psilocybe cubensis genome.</title>
        <authorList>
            <person name="Mckernan K.J."/>
            <person name="Crawford S."/>
            <person name="Trippe A."/>
            <person name="Kane L.T."/>
            <person name="Mclaughlin S."/>
        </authorList>
    </citation>
    <scope>NUCLEOTIDE SEQUENCE</scope>
    <source>
        <strain evidence="1">MGC-MH-2018</strain>
    </source>
</reference>
<sequence length="791" mass="88724">MNEVKGSFDQALTRKRVQNQSQQRLAREVTLRDFNSHNVSSEIYKLDIIKLGAAALTGQLLSAHSSARIGKNTHCSMGVPGLWDVLNKVGKSTSIVRLSVHEGFDKNQSRRRAYRIGVDASIWFHHATFSKQGENPEARGLFFRLIYLAKLPIIPLFVFDGRERPKIKASSHGNACSKMGKSGNHPREKQFKHLLDAFGMEWCEARGEAEAELAYLNDRGHIDAVMTDDCDAFLFGARTIIKNISSRLSGNKNNLAKNSKDKVDKFHTMIYQADDIENDPSTSLSRGDLILFALLAGGDYHKGVERMGKKIALGLARCGFGKELLEAYQNLRDYRTEFEEFMRQWRMRVNIELKHNTQGHLPHRTSLFLSDDFPNPDVLEFYANPLNSGSAGGQGSGSMAIRDQSNLDLPKIAHVCEQYFEWGYRAKIIERFRNLIWPCAVMHVLRRAALEVDRRNENISNITRCGSQGDIGTPASLVERYLCSSPVREGHYDDLFVNKGSSSKLLVTPAVDNPLVNRIIKSRQHVSTDGLLEYQVEISPKQLIQLSNSGIKGIRHAPVTAAETGYPNKGSETDPLILWVPAVILSVVHPTMVKQFNEENAKKSSKLKGKNKGRANEQERTDQTAESASEGENMLSVLQSSKLQKRSRPEPRAVGQNSYTEVLKPTYATEGIDPWFTSNSTSQGCPTLSRNSTSGFLFTIPNPDENELELERADYDNEIDCLASYDSEVSHSTSKFEQIIDGILTKKRKLAKDPKRPRKPEAHTNMTDERPSKKRQVSSLVLDALDGVEFR</sequence>